<feature type="transmembrane region" description="Helical" evidence="1">
    <location>
        <begin position="187"/>
        <end position="207"/>
    </location>
</feature>
<gene>
    <name evidence="2" type="ORF">LCY76_06525</name>
</gene>
<keyword evidence="1" id="KW-0472">Membrane</keyword>
<evidence type="ECO:0000313" key="3">
    <source>
        <dbReference type="Proteomes" id="UP001139011"/>
    </source>
</evidence>
<reference evidence="2" key="1">
    <citation type="submission" date="2021-09" db="EMBL/GenBank/DDBJ databases">
        <title>Genome analysis of Fictibacillus sp. KIGAM418 isolated from marine sediment.</title>
        <authorList>
            <person name="Seo M.-J."/>
            <person name="Cho E.-S."/>
            <person name="Hwang C.Y."/>
        </authorList>
    </citation>
    <scope>NUCLEOTIDE SEQUENCE</scope>
    <source>
        <strain evidence="2">KIGAM418</strain>
    </source>
</reference>
<feature type="transmembrane region" description="Helical" evidence="1">
    <location>
        <begin position="156"/>
        <end position="175"/>
    </location>
</feature>
<dbReference type="RefSeq" id="WP_248251950.1">
    <property type="nucleotide sequence ID" value="NZ_JAIWJX010000002.1"/>
</dbReference>
<evidence type="ECO:0000256" key="1">
    <source>
        <dbReference type="SAM" id="Phobius"/>
    </source>
</evidence>
<keyword evidence="1" id="KW-1133">Transmembrane helix</keyword>
<dbReference type="EMBL" id="JAIWJX010000002">
    <property type="protein sequence ID" value="MCK6256250.1"/>
    <property type="molecule type" value="Genomic_DNA"/>
</dbReference>
<dbReference type="Proteomes" id="UP001139011">
    <property type="component" value="Unassembled WGS sequence"/>
</dbReference>
<feature type="transmembrane region" description="Helical" evidence="1">
    <location>
        <begin position="117"/>
        <end position="136"/>
    </location>
</feature>
<accession>A0A9X1XAI5</accession>
<keyword evidence="3" id="KW-1185">Reference proteome</keyword>
<evidence type="ECO:0000313" key="2">
    <source>
        <dbReference type="EMBL" id="MCK6256250.1"/>
    </source>
</evidence>
<proteinExistence type="predicted"/>
<sequence>MIHLEAKEHYLQQLKKELKKHPQRESIVQDYDAHLYELLAEKEDEKKTAEEWHLLFSEVIGHPKEVASMWKEELSVTPNKTFYLFLLMNAAFFVAGSLLTFAHLLNEYTWIQTVWRSLTSIPFIIMMLYMGFWGFLGYEIGKSFGARGRSLLKKTFLISVLPNLGLMLLVLFRIIPHEWFQPLLSTTFIMLCIAATILLYPICWIAFRWGKKQSL</sequence>
<evidence type="ECO:0008006" key="4">
    <source>
        <dbReference type="Google" id="ProtNLM"/>
    </source>
</evidence>
<keyword evidence="1" id="KW-0812">Transmembrane</keyword>
<feature type="transmembrane region" description="Helical" evidence="1">
    <location>
        <begin position="82"/>
        <end position="105"/>
    </location>
</feature>
<protein>
    <recommendedName>
        <fullName evidence="4">DUF1700 domain-containing protein</fullName>
    </recommendedName>
</protein>
<organism evidence="2 3">
    <name type="scientific">Fictibacillus marinisediminis</name>
    <dbReference type="NCBI Taxonomy" id="2878389"/>
    <lineage>
        <taxon>Bacteria</taxon>
        <taxon>Bacillati</taxon>
        <taxon>Bacillota</taxon>
        <taxon>Bacilli</taxon>
        <taxon>Bacillales</taxon>
        <taxon>Fictibacillaceae</taxon>
        <taxon>Fictibacillus</taxon>
    </lineage>
</organism>
<comment type="caution">
    <text evidence="2">The sequence shown here is derived from an EMBL/GenBank/DDBJ whole genome shotgun (WGS) entry which is preliminary data.</text>
</comment>
<dbReference type="AlphaFoldDB" id="A0A9X1XAI5"/>
<name>A0A9X1XAI5_9BACL</name>